<feature type="region of interest" description="Disordered" evidence="12">
    <location>
        <begin position="1417"/>
        <end position="1524"/>
    </location>
</feature>
<keyword evidence="15" id="KW-1185">Reference proteome</keyword>
<evidence type="ECO:0000313" key="14">
    <source>
        <dbReference type="EMBL" id="GJT31687.1"/>
    </source>
</evidence>
<dbReference type="InterPro" id="IPR036875">
    <property type="entry name" value="Znf_CCHC_sf"/>
</dbReference>
<dbReference type="InterPro" id="IPR001611">
    <property type="entry name" value="Leu-rich_rpt"/>
</dbReference>
<dbReference type="Pfam" id="PF13855">
    <property type="entry name" value="LRR_8"/>
    <property type="match status" value="1"/>
</dbReference>
<dbReference type="Pfam" id="PF14223">
    <property type="entry name" value="Retrotran_gag_2"/>
    <property type="match status" value="1"/>
</dbReference>
<dbReference type="PROSITE" id="PS50158">
    <property type="entry name" value="ZF_CCHC"/>
    <property type="match status" value="1"/>
</dbReference>
<dbReference type="SUPFAM" id="SSF57756">
    <property type="entry name" value="Retrovirus zinc finger-like domains"/>
    <property type="match status" value="1"/>
</dbReference>
<evidence type="ECO:0000256" key="2">
    <source>
        <dbReference type="ARBA" id="ARBA00009592"/>
    </source>
</evidence>
<dbReference type="PANTHER" id="PTHR48061:SF51">
    <property type="entry name" value="RECEPTOR LIKE PROTEIN 30-LIKE"/>
    <property type="match status" value="1"/>
</dbReference>
<dbReference type="SUPFAM" id="SSF52058">
    <property type="entry name" value="L domain-like"/>
    <property type="match status" value="3"/>
</dbReference>
<sequence length="1886" mass="211342">MKKVVKDVGEDEDFKSGSWVSATEYVNANGGIVSGCLKDIKNFLKNRKLEQVVAIIKSCTPNALGDLTVTMKDISSTIPDAIHHKVINKGGYGKDITVGSALILANVSVFSPKPLMHYFNITIKNMVKVFHKDSVPGNGSGVGGSGKNVIDQEDLYKFNEEALNLALEEEARQARADQEWLEKVGKKKSWTRNMRDNYEASMKQFKLLVNTMIVGTPEYTNVQLDDFRSEHGFRSNALSVVCAEVSSSSETITRQPFSSAGYTPFSVPYKINADAIESKRTAITKKRTKNEAKVDKTGLGMEKQKKTKSKSKPKCKKVNLKAKEENEDKGSNCQYGKVKLQGAKMPREFPLYVLHLSMQYLLLAMTNIYPTSSRKGFKSTAQLKIALNKLPVLMGQLLSHASQPDIRSSLPRSMGCNCTVSGTVADQAQSQTQSQARSLLQSQTHNQANLEKVVVAEKPKIPSMVSIKGQVIGLDLSNETILGGMNDSSVLFGLKHLESLNFAENDFSFTKIPKKFGSLASLLYLNLSNSMFSGQIPEELSQLTRLEILDLSQSFYFGSHSLRLEKPNLATIVRNLTRLRGLYLDKVNISAQKLDWCKGLSSSLPNLEVLSLSSCQLSGPLDDSLGNLQSLSVIRLDYNNLSAPIPDFFANFKNLTVINLASCNLIGTFPKKVLQLQSLQTLDLALNNNLSGPLPDFPINGSLQCLVLSNTNFSGAIPESIGNLKNLSRINLHQSNFSGRIPKSMEKLTHLSYIDLSVNRLTGQIPSFQLCKNLAYIDLSRNSLSGMIPSPYFQDLQSLFYVELSDNNFDGLLPQFSNSSVPLLNWLDLSGNKLRGEIPRSFFDLGQLSVLMLSSNNLSGVIETKYFQGLGNLVTLDLSFNQFSIITSSNSSIVSHLPKLYALNFASCNLQKFPNLQNHSTLMFVDLSDNNIQGEIPNWIWEVGNGELLYMNVSHNQLTGLEEPYTFPVDLTYLDLHSNNLSGVIHVPQTKATYIDYSNNRLNLSLSEISWRDFIFLTFFSASNNLLAGTIPKTICNTRTLEVIDLSNNRLTGRIPQCLIEFGNDLGVLNLANNGLTGQIEGTFPTTCSLNTLDLHGNYLEGKIPQSIVNCRMLHVLNLGNNSINDTYPCSLATITDLHVLVLRFNRLHGSIHCGRRQYNWSNLQILDIAHNDFSGVVPPDFFRQWGAMMTVENRASTTQLSYMVLEDLYYQDSVTVTVKGFEFELVKILTIFTTIDISSNRFSGVIPETIGQLKALHLLNASHNEFTGSIPPSIAHLSQLESLDMSSNKITGKIPSVLTTLPFLSAFNLSYNQLEGKIPTGSQFQTFSGTSYLGNKRLCGFPLNRICASSVVPMPPSSPSSDTSSDGNDWQTIFYGMAAGAGSLTVAAVLYTLYKANTSSTTRQTRSAENLIQGIKYANDSGNRSKKREQRFGESFQKKRRENNNTGNCFQKKGDQLIQGINQRKLHTERGRFRKERKITGNDSGNHSKRTEDNDSGNRSRKRSKRFKESFPEEDTNDSGFSFQEKGRPEFALIAYRRKKKEAEAFLFGDRKKKAVLSFRNKRIPRKTKLKDMTGDKNERVVYKEITTQTYQCPVLNNTNYTLWALRMKKILMANGVWDLIEGTSTSRETDIKRDSSASAYLFQGLPEDLLMQVAGCGTAKEIWDSLKSRFIGTEDVQQAHSQQLKSEFERLVMKEDESIDSFAGKMMGIITKAATCGLTFDEQTKVRKVLNAVPDKFLPIVATIEMIVDFKTVKLEEIIGKLKTYEERIKMRTGSRVDNNEKLLLTRHGNYRNNERNNMNDRRRNDNLTQGRDQERFARDSKNEDSYDTRKRNFGEQNYRRDTREVECYNCHEFGHYARDCPKPNRRRDLNYYTPFCNLLVGGP</sequence>
<keyword evidence="11" id="KW-0862">Zinc</keyword>
<evidence type="ECO:0000313" key="15">
    <source>
        <dbReference type="Proteomes" id="UP001151760"/>
    </source>
</evidence>
<dbReference type="SMART" id="SM00369">
    <property type="entry name" value="LRR_TYP"/>
    <property type="match status" value="8"/>
</dbReference>
<keyword evidence="6" id="KW-0732">Signal</keyword>
<reference evidence="14" key="2">
    <citation type="submission" date="2022-01" db="EMBL/GenBank/DDBJ databases">
        <authorList>
            <person name="Yamashiro T."/>
            <person name="Shiraishi A."/>
            <person name="Satake H."/>
            <person name="Nakayama K."/>
        </authorList>
    </citation>
    <scope>NUCLEOTIDE SEQUENCE</scope>
</reference>
<keyword evidence="10" id="KW-0325">Glycoprotein</keyword>
<evidence type="ECO:0000256" key="8">
    <source>
        <dbReference type="ARBA" id="ARBA00022989"/>
    </source>
</evidence>
<dbReference type="PANTHER" id="PTHR48061">
    <property type="entry name" value="LEUCINE-RICH REPEAT RECEPTOR PROTEIN KINASE EMS1-LIKE-RELATED"/>
    <property type="match status" value="1"/>
</dbReference>
<evidence type="ECO:0000259" key="13">
    <source>
        <dbReference type="PROSITE" id="PS50158"/>
    </source>
</evidence>
<dbReference type="InterPro" id="IPR058570">
    <property type="entry name" value="HROB_OB"/>
</dbReference>
<evidence type="ECO:0000256" key="9">
    <source>
        <dbReference type="ARBA" id="ARBA00023136"/>
    </source>
</evidence>
<dbReference type="Pfam" id="PF00098">
    <property type="entry name" value="zf-CCHC"/>
    <property type="match status" value="1"/>
</dbReference>
<evidence type="ECO:0000256" key="6">
    <source>
        <dbReference type="ARBA" id="ARBA00022729"/>
    </source>
</evidence>
<dbReference type="InterPro" id="IPR032675">
    <property type="entry name" value="LRR_dom_sf"/>
</dbReference>
<feature type="compositionally biased region" description="Basic and acidic residues" evidence="12">
    <location>
        <begin position="1795"/>
        <end position="1838"/>
    </location>
</feature>
<reference evidence="14" key="1">
    <citation type="journal article" date="2022" name="Int. J. Mol. Sci.">
        <title>Draft Genome of Tanacetum Coccineum: Genomic Comparison of Closely Related Tanacetum-Family Plants.</title>
        <authorList>
            <person name="Yamashiro T."/>
            <person name="Shiraishi A."/>
            <person name="Nakayama K."/>
            <person name="Satake H."/>
        </authorList>
    </citation>
    <scope>NUCLEOTIDE SEQUENCE</scope>
</reference>
<evidence type="ECO:0000256" key="7">
    <source>
        <dbReference type="ARBA" id="ARBA00022737"/>
    </source>
</evidence>
<keyword evidence="7" id="KW-0677">Repeat</keyword>
<evidence type="ECO:0000256" key="11">
    <source>
        <dbReference type="PROSITE-ProRule" id="PRU00047"/>
    </source>
</evidence>
<dbReference type="Proteomes" id="UP001151760">
    <property type="component" value="Unassembled WGS sequence"/>
</dbReference>
<proteinExistence type="inferred from homology"/>
<keyword evidence="8" id="KW-1133">Transmembrane helix</keyword>
<accession>A0ABQ5CYU8</accession>
<evidence type="ECO:0000256" key="5">
    <source>
        <dbReference type="ARBA" id="ARBA00022692"/>
    </source>
</evidence>
<name>A0ABQ5CYU8_9ASTR</name>
<dbReference type="Gene3D" id="4.10.60.10">
    <property type="entry name" value="Zinc finger, CCHC-type"/>
    <property type="match status" value="1"/>
</dbReference>
<feature type="compositionally biased region" description="Basic and acidic residues" evidence="12">
    <location>
        <begin position="1490"/>
        <end position="1499"/>
    </location>
</feature>
<organism evidence="14 15">
    <name type="scientific">Tanacetum coccineum</name>
    <dbReference type="NCBI Taxonomy" id="301880"/>
    <lineage>
        <taxon>Eukaryota</taxon>
        <taxon>Viridiplantae</taxon>
        <taxon>Streptophyta</taxon>
        <taxon>Embryophyta</taxon>
        <taxon>Tracheophyta</taxon>
        <taxon>Spermatophyta</taxon>
        <taxon>Magnoliopsida</taxon>
        <taxon>eudicotyledons</taxon>
        <taxon>Gunneridae</taxon>
        <taxon>Pentapetalae</taxon>
        <taxon>asterids</taxon>
        <taxon>campanulids</taxon>
        <taxon>Asterales</taxon>
        <taxon>Asteraceae</taxon>
        <taxon>Asteroideae</taxon>
        <taxon>Anthemideae</taxon>
        <taxon>Anthemidinae</taxon>
        <taxon>Tanacetum</taxon>
    </lineage>
</organism>
<evidence type="ECO:0000256" key="10">
    <source>
        <dbReference type="ARBA" id="ARBA00023180"/>
    </source>
</evidence>
<comment type="subcellular location">
    <subcellularLocation>
        <location evidence="1">Cell membrane</location>
        <topology evidence="1">Single-pass type I membrane protein</topology>
    </subcellularLocation>
</comment>
<dbReference type="EMBL" id="BQNB010014726">
    <property type="protein sequence ID" value="GJT31687.1"/>
    <property type="molecule type" value="Genomic_DNA"/>
</dbReference>
<gene>
    <name evidence="14" type="ORF">Tco_0922106</name>
</gene>
<keyword evidence="3" id="KW-1003">Cell membrane</keyword>
<keyword evidence="5" id="KW-0812">Transmembrane</keyword>
<dbReference type="Pfam" id="PF15072">
    <property type="entry name" value="HROB"/>
    <property type="match status" value="1"/>
</dbReference>
<evidence type="ECO:0000256" key="4">
    <source>
        <dbReference type="ARBA" id="ARBA00022614"/>
    </source>
</evidence>
<comment type="similarity">
    <text evidence="2">Belongs to the RLP family.</text>
</comment>
<dbReference type="Pfam" id="PF00560">
    <property type="entry name" value="LRR_1"/>
    <property type="match status" value="10"/>
</dbReference>
<feature type="domain" description="CCHC-type" evidence="13">
    <location>
        <begin position="1850"/>
        <end position="1865"/>
    </location>
</feature>
<evidence type="ECO:0000256" key="3">
    <source>
        <dbReference type="ARBA" id="ARBA00022475"/>
    </source>
</evidence>
<comment type="caution">
    <text evidence="14">The sequence shown here is derived from an EMBL/GenBank/DDBJ whole genome shotgun (WGS) entry which is preliminary data.</text>
</comment>
<evidence type="ECO:0000256" key="1">
    <source>
        <dbReference type="ARBA" id="ARBA00004251"/>
    </source>
</evidence>
<evidence type="ECO:0000256" key="12">
    <source>
        <dbReference type="SAM" id="MobiDB-lite"/>
    </source>
</evidence>
<keyword evidence="11" id="KW-0479">Metal-binding</keyword>
<dbReference type="InterPro" id="IPR046956">
    <property type="entry name" value="RLP23-like"/>
</dbReference>
<feature type="region of interest" description="Disordered" evidence="12">
    <location>
        <begin position="1788"/>
        <end position="1838"/>
    </location>
</feature>
<dbReference type="Gene3D" id="3.80.10.10">
    <property type="entry name" value="Ribonuclease Inhibitor"/>
    <property type="match status" value="5"/>
</dbReference>
<dbReference type="InterPro" id="IPR003591">
    <property type="entry name" value="Leu-rich_rpt_typical-subtyp"/>
</dbReference>
<dbReference type="InterPro" id="IPR001878">
    <property type="entry name" value="Znf_CCHC"/>
</dbReference>
<keyword evidence="4" id="KW-0433">Leucine-rich repeat</keyword>
<protein>
    <submittedName>
        <fullName evidence="14">Receptor-like protein 7</fullName>
    </submittedName>
</protein>
<dbReference type="SMART" id="SM00343">
    <property type="entry name" value="ZnF_C2HC"/>
    <property type="match status" value="1"/>
</dbReference>
<keyword evidence="11" id="KW-0863">Zinc-finger</keyword>
<keyword evidence="9" id="KW-0472">Membrane</keyword>